<evidence type="ECO:0000313" key="2">
    <source>
        <dbReference type="EMBL" id="PFH58612.1"/>
    </source>
</evidence>
<keyword evidence="3" id="KW-1185">Reference proteome</keyword>
<gene>
    <name evidence="2" type="ORF">XA68_13453</name>
</gene>
<evidence type="ECO:0000256" key="1">
    <source>
        <dbReference type="SAM" id="MobiDB-lite"/>
    </source>
</evidence>
<accession>A0A2A9PCH3</accession>
<reference evidence="2 3" key="2">
    <citation type="journal article" date="2017" name="Sci. Rep.">
        <title>Ant-infecting Ophiocordyceps genomes reveal a high diversity of potential behavioral manipulation genes and a possible major role for enterotoxins.</title>
        <authorList>
            <person name="de Bekker C."/>
            <person name="Ohm R.A."/>
            <person name="Evans H.C."/>
            <person name="Brachmann A."/>
            <person name="Hughes D.P."/>
        </authorList>
    </citation>
    <scope>NUCLEOTIDE SEQUENCE [LARGE SCALE GENOMIC DNA]</scope>
    <source>
        <strain evidence="2 3">SC16a</strain>
    </source>
</reference>
<comment type="caution">
    <text evidence="2">The sequence shown here is derived from an EMBL/GenBank/DDBJ whole genome shotgun (WGS) entry which is preliminary data.</text>
</comment>
<feature type="compositionally biased region" description="Polar residues" evidence="1">
    <location>
        <begin position="129"/>
        <end position="140"/>
    </location>
</feature>
<sequence length="153" mass="16758">MTGARDPRGDFLDAVVVVESFHRSLQHVTIVWASASMPCGADCSVIESPLAIIQSQAQSSQNIVRVDDDDDYAQTCIRKRTTSQHAAVTNVYHPLRRCSQFIDSGSQQQLKTATRKSALSQQDHSKILASTQAAKGQTQPKARRHELEGMGPP</sequence>
<dbReference type="AlphaFoldDB" id="A0A2A9PCH3"/>
<dbReference type="EMBL" id="LAZP02000275">
    <property type="protein sequence ID" value="PFH58612.1"/>
    <property type="molecule type" value="Genomic_DNA"/>
</dbReference>
<protein>
    <submittedName>
        <fullName evidence="2">Uncharacterized protein</fullName>
    </submittedName>
</protein>
<feature type="region of interest" description="Disordered" evidence="1">
    <location>
        <begin position="129"/>
        <end position="153"/>
    </location>
</feature>
<evidence type="ECO:0000313" key="3">
    <source>
        <dbReference type="Proteomes" id="UP000037136"/>
    </source>
</evidence>
<name>A0A2A9PCH3_OPHUN</name>
<organism evidence="2 3">
    <name type="scientific">Ophiocordyceps unilateralis</name>
    <name type="common">Zombie-ant fungus</name>
    <name type="synonym">Torrubia unilateralis</name>
    <dbReference type="NCBI Taxonomy" id="268505"/>
    <lineage>
        <taxon>Eukaryota</taxon>
        <taxon>Fungi</taxon>
        <taxon>Dikarya</taxon>
        <taxon>Ascomycota</taxon>
        <taxon>Pezizomycotina</taxon>
        <taxon>Sordariomycetes</taxon>
        <taxon>Hypocreomycetidae</taxon>
        <taxon>Hypocreales</taxon>
        <taxon>Ophiocordycipitaceae</taxon>
        <taxon>Ophiocordyceps</taxon>
    </lineage>
</organism>
<dbReference type="Proteomes" id="UP000037136">
    <property type="component" value="Unassembled WGS sequence"/>
</dbReference>
<proteinExistence type="predicted"/>
<reference evidence="2 3" key="1">
    <citation type="journal article" date="2015" name="BMC Genomics">
        <title>Gene expression during zombie ant biting behavior reflects the complexity underlying fungal parasitic behavioral manipulation.</title>
        <authorList>
            <person name="de Bekker C."/>
            <person name="Ohm R.A."/>
            <person name="Loreto R.G."/>
            <person name="Sebastian A."/>
            <person name="Albert I."/>
            <person name="Merrow M."/>
            <person name="Brachmann A."/>
            <person name="Hughes D.P."/>
        </authorList>
    </citation>
    <scope>NUCLEOTIDE SEQUENCE [LARGE SCALE GENOMIC DNA]</scope>
    <source>
        <strain evidence="2 3">SC16a</strain>
    </source>
</reference>